<dbReference type="InterPro" id="IPR011009">
    <property type="entry name" value="Kinase-like_dom_sf"/>
</dbReference>
<dbReference type="GO" id="GO:0016740">
    <property type="term" value="F:transferase activity"/>
    <property type="evidence" value="ECO:0007669"/>
    <property type="project" value="UniProtKB-KW"/>
</dbReference>
<dbReference type="AlphaFoldDB" id="A0A4R4PMG3"/>
<sequence length="303" mass="33094">MSGASGRRPQPRPLDPGYLASLLSRAGRDPAALITVTELADGTYNTVHLVKHADGDLVLKIAPTGPGLTHEQNLIQTEATFYQAALGKAPVPEVVLSGNDFLLMTALPGVTIHSIPSERAQYRRELGAIVASLHEVTGTDGFGYPQRGLKDSWSKAFLAMFDDVLYDAARYDVALPAKVSRQLVTDRTALLDSVRVPRLIHFDLWDGNILVDDGRVTGLIDGERAFWGDPVAEFVSLTLFSDIDADLITGYGADIDRERLSLYRVYLYLIMLIEGTPRGYTGPDHAGLIKLVERHLAKELATL</sequence>
<name>A0A4R4PMG3_9ACTN</name>
<dbReference type="PANTHER" id="PTHR21310:SF15">
    <property type="entry name" value="AMINOGLYCOSIDE PHOSPHOTRANSFERASE DOMAIN-CONTAINING PROTEIN"/>
    <property type="match status" value="1"/>
</dbReference>
<dbReference type="InterPro" id="IPR051678">
    <property type="entry name" value="AGP_Transferase"/>
</dbReference>
<dbReference type="Gene3D" id="3.90.1200.10">
    <property type="match status" value="1"/>
</dbReference>
<dbReference type="Pfam" id="PF01636">
    <property type="entry name" value="APH"/>
    <property type="match status" value="1"/>
</dbReference>
<dbReference type="SUPFAM" id="SSF56112">
    <property type="entry name" value="Protein kinase-like (PK-like)"/>
    <property type="match status" value="1"/>
</dbReference>
<dbReference type="Proteomes" id="UP000295075">
    <property type="component" value="Unassembled WGS sequence"/>
</dbReference>
<dbReference type="OrthoDB" id="5490445at2"/>
<accession>A0A4R4PMG3</accession>
<gene>
    <name evidence="2" type="ORF">E1261_28760</name>
</gene>
<reference evidence="2 3" key="1">
    <citation type="submission" date="2019-03" db="EMBL/GenBank/DDBJ databases">
        <title>Draft genome sequences of novel Actinobacteria.</title>
        <authorList>
            <person name="Sahin N."/>
            <person name="Ay H."/>
            <person name="Saygin H."/>
        </authorList>
    </citation>
    <scope>NUCLEOTIDE SEQUENCE [LARGE SCALE GENOMIC DNA]</scope>
    <source>
        <strain evidence="2 3">JCM 30547</strain>
    </source>
</reference>
<comment type="caution">
    <text evidence="2">The sequence shown here is derived from an EMBL/GenBank/DDBJ whole genome shotgun (WGS) entry which is preliminary data.</text>
</comment>
<evidence type="ECO:0000259" key="1">
    <source>
        <dbReference type="Pfam" id="PF01636"/>
    </source>
</evidence>
<evidence type="ECO:0000313" key="3">
    <source>
        <dbReference type="Proteomes" id="UP000295075"/>
    </source>
</evidence>
<organism evidence="2 3">
    <name type="scientific">Kribbella albertanoniae</name>
    <dbReference type="NCBI Taxonomy" id="1266829"/>
    <lineage>
        <taxon>Bacteria</taxon>
        <taxon>Bacillati</taxon>
        <taxon>Actinomycetota</taxon>
        <taxon>Actinomycetes</taxon>
        <taxon>Propionibacteriales</taxon>
        <taxon>Kribbellaceae</taxon>
        <taxon>Kribbella</taxon>
    </lineage>
</organism>
<keyword evidence="2" id="KW-0808">Transferase</keyword>
<dbReference type="RefSeq" id="WP_132411973.1">
    <property type="nucleotide sequence ID" value="NZ_SMKA01000167.1"/>
</dbReference>
<evidence type="ECO:0000313" key="2">
    <source>
        <dbReference type="EMBL" id="TDC23312.1"/>
    </source>
</evidence>
<proteinExistence type="predicted"/>
<dbReference type="InterPro" id="IPR002575">
    <property type="entry name" value="Aminoglycoside_PTrfase"/>
</dbReference>
<protein>
    <submittedName>
        <fullName evidence="2">Aminoglycoside phosphotransferase family protein</fullName>
    </submittedName>
</protein>
<dbReference type="PANTHER" id="PTHR21310">
    <property type="entry name" value="AMINOGLYCOSIDE PHOSPHOTRANSFERASE-RELATED-RELATED"/>
    <property type="match status" value="1"/>
</dbReference>
<feature type="domain" description="Aminoglycoside phosphotransferase" evidence="1">
    <location>
        <begin position="35"/>
        <end position="254"/>
    </location>
</feature>
<keyword evidence="3" id="KW-1185">Reference proteome</keyword>
<dbReference type="EMBL" id="SMKA01000167">
    <property type="protein sequence ID" value="TDC23312.1"/>
    <property type="molecule type" value="Genomic_DNA"/>
</dbReference>